<sequence length="1256" mass="134892">MKRSQIPNPSQIPNHSITGNTVHYTIQTGALFQQTGLGGNGVNVAPLATQIPVHSAAAPVCGLTVNQYVYCVQPQQVVCVIQPPQVRPSVSVLAIGGPPRGQEQQAVQLNQNSGASTSHSLTVMESQHSRGPQPPQVHPSVPLLAIGGPPRGQEQQAVQLNQNSGVSTSHSLNVRVPQPPQVRPNVPVLAIGGPPRGQEQQAVQLNQNSGASTSHSLTVMESQHSRGPQPPQVHPSVPVLAIGGLSRGQEQQAVQLNQNSCTSTSHSLSVTKSQHSRDPQQAQGRPSVTVLPSGGFSLPKTNGNSLVPATSSLLTEQSTRSDVVINGSQSQNIRTDGLAVASSISTRLPPSISSSANADTFLLASQPDIITNSTRLPTSISSSAKADAFLLASQPDIITNSTRLPTSSSSSDNAAPSTSTSQQSASSEGLSMPIPEKSMSDASSLKHITKISRKDLINISMSTRPQNSAHASLNSASSLKTHSYVARGSCPSTHTPVQTVQEQSKTHKQFHKAVAIVSPISKQCSDGKEKKQASELFKVQCVLAPSEEKAGKISPELGCSAVVPPVSQQCADGERKKINSTLFKVQCVQGPSGEQAVKILPESDCSVVVPPISEQYTGGKRKNQTSEPFMVQKAANILPESTRQNSDGAKCTEVDKGNTDSVKSKRGKNEAPPPGQSRAADAQPNESRDQLGALDGPAQVVSQTPVLKYSLGMLKELVADLEAKAMKQSNRHDDSDLVRTLLNSYWGGSVHNYNYQVARAEGNLQQILQMATVFTEAGEVFFDCIKTEDLSQLNDRFYIVKGDCDVDMSKDTVESSLTDIEEEIGRLGRELANWQRNSTSETCRPLPTVCKKNGGVELHIDTEIMKCVSLESPHLSPPPEATDPLPDGNNADTAQVGDILEIGKELDETILKSPRSPDGFPFKLTVLSSEDIEMFFNCEEDNQMTVCKEPSSPTLSTDGESDGECHNMKLTVLLPEEAKAISKLFEDGTEPSCRSPDTPTRWAGDEVEVGFGSVCLQEKGVDQEHIQVETVDNETEASSGSHVASCLSPSGKSIEGVLRHISKSKKKSGDKGKKPLFKKALSSYIKGNARCLLQKNRKERVSSCGTEAPKQPHKGQVLSPNAKEECVPAANHTQGKRKLLERSDQVVNKSAKSHEFERHATVSQNTTILKNGVKLKQNKSQIRTSHSRSKQKRHTFAEPSHVPGSETSGKSLDSYHLQFNRNTSSPKPFLYSPAETSAKEKVIQNWATAFVPTKFK</sequence>
<keyword evidence="3" id="KW-1185">Reference proteome</keyword>
<gene>
    <name evidence="2" type="ORF">ACEWY4_002202</name>
</gene>
<feature type="region of interest" description="Disordered" evidence="1">
    <location>
        <begin position="400"/>
        <end position="444"/>
    </location>
</feature>
<dbReference type="Proteomes" id="UP001591681">
    <property type="component" value="Unassembled WGS sequence"/>
</dbReference>
<protein>
    <submittedName>
        <fullName evidence="2">Uncharacterized protein</fullName>
    </submittedName>
</protein>
<evidence type="ECO:0000313" key="2">
    <source>
        <dbReference type="EMBL" id="KAL2103034.1"/>
    </source>
</evidence>
<feature type="compositionally biased region" description="Polar residues" evidence="1">
    <location>
        <begin position="1205"/>
        <end position="1226"/>
    </location>
</feature>
<reference evidence="2 3" key="1">
    <citation type="submission" date="2024-09" db="EMBL/GenBank/DDBJ databases">
        <title>A chromosome-level genome assembly of Gray's grenadier anchovy, Coilia grayii.</title>
        <authorList>
            <person name="Fu Z."/>
        </authorList>
    </citation>
    <scope>NUCLEOTIDE SEQUENCE [LARGE SCALE GENOMIC DNA]</scope>
    <source>
        <strain evidence="2">G4</strain>
        <tissue evidence="2">Muscle</tissue>
    </source>
</reference>
<feature type="compositionally biased region" description="Polar residues" evidence="1">
    <location>
        <begin position="250"/>
        <end position="286"/>
    </location>
</feature>
<proteinExistence type="predicted"/>
<feature type="region of interest" description="Disordered" evidence="1">
    <location>
        <begin position="1175"/>
        <end position="1232"/>
    </location>
</feature>
<comment type="caution">
    <text evidence="2">The sequence shown here is derived from an EMBL/GenBank/DDBJ whole genome shotgun (WGS) entry which is preliminary data.</text>
</comment>
<name>A0ABD1KV47_9TELE</name>
<feature type="region of interest" description="Disordered" evidence="1">
    <location>
        <begin position="250"/>
        <end position="304"/>
    </location>
</feature>
<evidence type="ECO:0000256" key="1">
    <source>
        <dbReference type="SAM" id="MobiDB-lite"/>
    </source>
</evidence>
<evidence type="ECO:0000313" key="3">
    <source>
        <dbReference type="Proteomes" id="UP001591681"/>
    </source>
</evidence>
<feature type="compositionally biased region" description="Polar residues" evidence="1">
    <location>
        <begin position="198"/>
        <end position="226"/>
    </location>
</feature>
<feature type="region of interest" description="Disordered" evidence="1">
    <location>
        <begin position="636"/>
        <end position="697"/>
    </location>
</feature>
<feature type="region of interest" description="Disordered" evidence="1">
    <location>
        <begin position="97"/>
        <end position="157"/>
    </location>
</feature>
<feature type="region of interest" description="Disordered" evidence="1">
    <location>
        <begin position="191"/>
        <end position="238"/>
    </location>
</feature>
<dbReference type="AlphaFoldDB" id="A0ABD1KV47"/>
<organism evidence="2 3">
    <name type="scientific">Coilia grayii</name>
    <name type="common">Gray's grenadier anchovy</name>
    <dbReference type="NCBI Taxonomy" id="363190"/>
    <lineage>
        <taxon>Eukaryota</taxon>
        <taxon>Metazoa</taxon>
        <taxon>Chordata</taxon>
        <taxon>Craniata</taxon>
        <taxon>Vertebrata</taxon>
        <taxon>Euteleostomi</taxon>
        <taxon>Actinopterygii</taxon>
        <taxon>Neopterygii</taxon>
        <taxon>Teleostei</taxon>
        <taxon>Clupei</taxon>
        <taxon>Clupeiformes</taxon>
        <taxon>Clupeoidei</taxon>
        <taxon>Engraulidae</taxon>
        <taxon>Coilinae</taxon>
        <taxon>Coilia</taxon>
    </lineage>
</organism>
<dbReference type="EMBL" id="JBHFQA010000002">
    <property type="protein sequence ID" value="KAL2103034.1"/>
    <property type="molecule type" value="Genomic_DNA"/>
</dbReference>
<accession>A0ABD1KV47</accession>
<feature type="compositionally biased region" description="Polar residues" evidence="1">
    <location>
        <begin position="102"/>
        <end position="130"/>
    </location>
</feature>
<feature type="compositionally biased region" description="Basic residues" evidence="1">
    <location>
        <begin position="1185"/>
        <end position="1194"/>
    </location>
</feature>
<feature type="compositionally biased region" description="Low complexity" evidence="1">
    <location>
        <begin position="407"/>
        <end position="427"/>
    </location>
</feature>